<keyword evidence="1" id="KW-0677">Repeat</keyword>
<feature type="region of interest" description="Disordered" evidence="2">
    <location>
        <begin position="1771"/>
        <end position="1825"/>
    </location>
</feature>
<evidence type="ECO:0000313" key="5">
    <source>
        <dbReference type="EMBL" id="CAB4678054.1"/>
    </source>
</evidence>
<dbReference type="Pfam" id="PF00041">
    <property type="entry name" value="fn3"/>
    <property type="match status" value="16"/>
</dbReference>
<feature type="domain" description="Fibronectin type-III" evidence="4">
    <location>
        <begin position="1241"/>
        <end position="1337"/>
    </location>
</feature>
<feature type="domain" description="Fibronectin type-III" evidence="4">
    <location>
        <begin position="189"/>
        <end position="281"/>
    </location>
</feature>
<feature type="domain" description="Fibronectin type-III" evidence="4">
    <location>
        <begin position="481"/>
        <end position="577"/>
    </location>
</feature>
<evidence type="ECO:0000256" key="1">
    <source>
        <dbReference type="ARBA" id="ARBA00022737"/>
    </source>
</evidence>
<feature type="domain" description="Fibronectin type-III" evidence="4">
    <location>
        <begin position="382"/>
        <end position="473"/>
    </location>
</feature>
<feature type="domain" description="Fibronectin type-III" evidence="4">
    <location>
        <begin position="1049"/>
        <end position="1142"/>
    </location>
</feature>
<dbReference type="PANTHER" id="PTHR13817">
    <property type="entry name" value="TITIN"/>
    <property type="match status" value="1"/>
</dbReference>
<dbReference type="InterPro" id="IPR003961">
    <property type="entry name" value="FN3_dom"/>
</dbReference>
<accession>A0A6J6MZD7</accession>
<feature type="domain" description="Fibronectin type-III" evidence="4">
    <location>
        <begin position="1339"/>
        <end position="1436"/>
    </location>
</feature>
<dbReference type="Gene3D" id="2.60.40.10">
    <property type="entry name" value="Immunoglobulins"/>
    <property type="match status" value="17"/>
</dbReference>
<feature type="transmembrane region" description="Helical" evidence="3">
    <location>
        <begin position="2200"/>
        <end position="2222"/>
    </location>
</feature>
<evidence type="ECO:0000259" key="4">
    <source>
        <dbReference type="PROSITE" id="PS50853"/>
    </source>
</evidence>
<feature type="region of interest" description="Disordered" evidence="2">
    <location>
        <begin position="1848"/>
        <end position="1874"/>
    </location>
</feature>
<feature type="domain" description="Fibronectin type-III" evidence="4">
    <location>
        <begin position="1548"/>
        <end position="1641"/>
    </location>
</feature>
<feature type="transmembrane region" description="Helical" evidence="3">
    <location>
        <begin position="1925"/>
        <end position="1947"/>
    </location>
</feature>
<feature type="domain" description="Fibronectin type-III" evidence="4">
    <location>
        <begin position="88"/>
        <end position="188"/>
    </location>
</feature>
<reference evidence="5" key="1">
    <citation type="submission" date="2020-05" db="EMBL/GenBank/DDBJ databases">
        <authorList>
            <person name="Chiriac C."/>
            <person name="Salcher M."/>
            <person name="Ghai R."/>
            <person name="Kavagutti S V."/>
        </authorList>
    </citation>
    <scope>NUCLEOTIDE SEQUENCE</scope>
</reference>
<organism evidence="5">
    <name type="scientific">freshwater metagenome</name>
    <dbReference type="NCBI Taxonomy" id="449393"/>
    <lineage>
        <taxon>unclassified sequences</taxon>
        <taxon>metagenomes</taxon>
        <taxon>ecological metagenomes</taxon>
    </lineage>
</organism>
<feature type="domain" description="Fibronectin type-III" evidence="4">
    <location>
        <begin position="1146"/>
        <end position="1240"/>
    </location>
</feature>
<feature type="domain" description="Fibronectin type-III" evidence="4">
    <location>
        <begin position="671"/>
        <end position="770"/>
    </location>
</feature>
<dbReference type="PANTHER" id="PTHR13817:SF151">
    <property type="entry name" value="TITIN"/>
    <property type="match status" value="1"/>
</dbReference>
<dbReference type="InterPro" id="IPR013783">
    <property type="entry name" value="Ig-like_fold"/>
</dbReference>
<feature type="compositionally biased region" description="Low complexity" evidence="2">
    <location>
        <begin position="1771"/>
        <end position="1809"/>
    </location>
</feature>
<feature type="transmembrane region" description="Helical" evidence="3">
    <location>
        <begin position="1953"/>
        <end position="1970"/>
    </location>
</feature>
<feature type="domain" description="Fibronectin type-III" evidence="4">
    <location>
        <begin position="864"/>
        <end position="957"/>
    </location>
</feature>
<keyword evidence="3" id="KW-0812">Transmembrane</keyword>
<keyword evidence="3" id="KW-1133">Transmembrane helix</keyword>
<feature type="domain" description="Fibronectin type-III" evidence="4">
    <location>
        <begin position="578"/>
        <end position="670"/>
    </location>
</feature>
<dbReference type="SMART" id="SM00060">
    <property type="entry name" value="FN3"/>
    <property type="match status" value="17"/>
</dbReference>
<feature type="transmembrane region" description="Helical" evidence="3">
    <location>
        <begin position="1998"/>
        <end position="2017"/>
    </location>
</feature>
<feature type="transmembrane region" description="Helical" evidence="3">
    <location>
        <begin position="2138"/>
        <end position="2157"/>
    </location>
</feature>
<keyword evidence="3" id="KW-0472">Membrane</keyword>
<dbReference type="SUPFAM" id="SSF49265">
    <property type="entry name" value="Fibronectin type III"/>
    <property type="match status" value="9"/>
</dbReference>
<dbReference type="CDD" id="cd00063">
    <property type="entry name" value="FN3"/>
    <property type="match status" value="17"/>
</dbReference>
<feature type="transmembrane region" description="Helical" evidence="3">
    <location>
        <begin position="2169"/>
        <end position="2188"/>
    </location>
</feature>
<feature type="domain" description="Fibronectin type-III" evidence="4">
    <location>
        <begin position="1438"/>
        <end position="1547"/>
    </location>
</feature>
<name>A0A6J6MZD7_9ZZZZ</name>
<feature type="transmembrane region" description="Helical" evidence="3">
    <location>
        <begin position="2072"/>
        <end position="2091"/>
    </location>
</feature>
<feature type="transmembrane region" description="Helical" evidence="3">
    <location>
        <begin position="2234"/>
        <end position="2254"/>
    </location>
</feature>
<evidence type="ECO:0000256" key="2">
    <source>
        <dbReference type="SAM" id="MobiDB-lite"/>
    </source>
</evidence>
<sequence>MTPADTQVLLTWVAGASNGASITGYVIEQSDDAGATWSTVSANTNSGLTRFTVTGLTNGTSYMYRIAAVNQAGTGATTSSSATVPAGAPSAPMALIVSPGNTTASLSWTAPTTNGGSVIVGYRIERSVNSGATWTTIVSDSASSATTYTATGLINGTSYNFRVSALNAVTVGASSLAGSVVPAGVPVAATSLFASPTNSAVVLVWTRPSSDGGNAITGYLVETSTDGGANWVTAIANTNSTVASTTVTGLTNGTAYSFRISALNAVGSGATSSVVIATPASVPTVPQSLGATASNGQVALSWSAPASNGGSAVTGYRIERSTDGITWNTISSGTVGTTFTVTGLTNGLTYMFRLAATNSIGDSVMTAAAIAIPAGLATAPQTFVAAAGDRAATLTWSAPASNGGLPVLSYTVERSGDGGSSWSPETSGIIGYGYTVTGLTNLSGYMFRVAAVTAIGRGTWASMSTPVMPFRPAVSPTTPTEPDAPTAVTTTVESGQTSIAWTAPASDGGAAISGYIVERSTNGGASWTTVTTTMATSFVATGLSNGTTYIFRVTASNSVGNGLPSAMSVVTPATLATAPTNISISTGNGLLSFSWLAPVTTGGMPVVSYVVETSANGTSGWSTATSGSASTSLVIDGLTNGVPLFMRVAAVTAIGQGAWATANGTPSIGAVPGISTNVVATPGAGQVALTWTAPVAKGGSPITGYLVEKSLDGTTWMVVTSNTGSSLTSFNVTGLANGTTTYLRVSAINGAGNGLPTGAVTVTPLTTASAPQTLVATPGNTQVALVWAAPLDNGGSAVTGYTVQVSSNSGATWSTMANVVGTSYTATGLTNGTSYAFRVLAVNGGGAGSASTPDVAVPFATSSTVRNLVVTPADGQVTASWTAPASNGGSAISGYRVAFSTNGGTTFSADTVVNATTAVITGLTNGTAVVVRVIPVNAAGNGSSAASTPATPRTVAAASTSVVATAGNSQVGLTWVAPTDNGGSSVTGYHVERAIGAGGAWTRVATVATSSYTATGLTNGTTYAFRVLATNAAGAGAATESILATPATTPGAPTSVATVAGDGFVTLTWVAPTSNGGAVVTSYLIETSTDGSTWTQAAATSAREFTVTGLANGTAYRFRVSAENAAGAGASAQASSTVTPSAKAASPTAVIATPTNGAISLTWTAPTDTGGSTLTGYLVEQSTDGGVTWTTAATTATPSTTLTGLVNGTTYSYRVRANNSVGSGAASTVATTTPFTTPGAPRNVVALAGDREVVLTWAAPTVSGGSAITGYVVQQSTNGSTWTTVDTPAVASSVITGLTNGATYSYRVFAVNAAVGNVNAIATSGATASTIVTAMPRTTASAPQALTPVAGNRQIVLTWTAPADNGGVALTGYAVQRSVDGGRTWTNALTTGSSTVTATITGLTNGVAYVFRVAATNSAGVGAASTWVTSAPVAPPTAPASVAATAQSTGATLNWVAPVDDGGAAVVGYRIEQSTDGGSTWGSAVQLGAVVQAQSLRKRTLDNAGLSTSTSLQVTGLQTGRSYLFRVQAYSVVGESPWNQTAVTAGLPPTIPGAPQVTPSQTSTVVTWQASTAAGVPTYTVQRSADGGRTWITVTTTTATSITDTGLTSGTSYSYRIIAEYAGLTSAASPVTATKTLVPPAALPDPTFAIRLILRADMVPTSRNLTVTGANLKPQTIVRLFVKKLLTAQAVDYGTLLGTATVRSDGGFVLNTLLPASLTPGNYELTATGTAFDDSPALAQGQFLIPSNWAEILNPPSPGAAEKPTATTIAPSTSTTVAPSTSTTIAPSTSTTIPVTTSTVPKAKPVTPTKPGPGGAPFDPRSEPKGVVDLAANAAALAALMAIGAGRRGKKKDDDDLGDDEERGSGDVSDTAVKFRKADADGSSDVIQPRSTTWLDRWSSKSPHRLVQSSPLVARLVVDGTYLRSLLGIFWLALPIAGIIIGVLSAINTEFNIVMPAFALLIAILIVGILDAFSGLLGILVFALLAGIGGGFSSSDSIRGMLGLCAFSFGVPLIATASRPFFRASGGVSLTWNRLVDFTLITLFGAWAAGGMFGSLPGLTGFKPSFADQGDLVQLIALIALIGRFGLEYLARSATAGRFKSIHADELDEPSLAQKIFSIVGRSAVFAFVAVVFIGNNWALWIGTALYMIPKFIDLVADKFPNFARLHRFLPRGIFKVVFIMLIARWWGSVVAAQVTDPDQMVKVGFVLLGFPGLVASVAAWFGREGGDWKSTTISRVLGVVLLVIGFLMVRGVLFTF</sequence>
<dbReference type="InterPro" id="IPR036116">
    <property type="entry name" value="FN3_sf"/>
</dbReference>
<feature type="domain" description="Fibronectin type-III" evidence="4">
    <location>
        <begin position="771"/>
        <end position="863"/>
    </location>
</feature>
<feature type="transmembrane region" description="Helical" evidence="3">
    <location>
        <begin position="2038"/>
        <end position="2060"/>
    </location>
</feature>
<dbReference type="PROSITE" id="PS50853">
    <property type="entry name" value="FN3"/>
    <property type="match status" value="17"/>
</dbReference>
<gene>
    <name evidence="5" type="ORF">UFOPK2295_01244</name>
</gene>
<proteinExistence type="predicted"/>
<dbReference type="InterPro" id="IPR050964">
    <property type="entry name" value="Striated_Muscle_Regulatory"/>
</dbReference>
<feature type="domain" description="Fibronectin type-III" evidence="4">
    <location>
        <begin position="282"/>
        <end position="381"/>
    </location>
</feature>
<evidence type="ECO:0000256" key="3">
    <source>
        <dbReference type="SAM" id="Phobius"/>
    </source>
</evidence>
<protein>
    <submittedName>
        <fullName evidence="5">Unannotated protein</fullName>
    </submittedName>
</protein>
<feature type="domain" description="Fibronectin type-III" evidence="4">
    <location>
        <begin position="1"/>
        <end position="87"/>
    </location>
</feature>
<feature type="domain" description="Fibronectin type-III" evidence="4">
    <location>
        <begin position="958"/>
        <end position="1048"/>
    </location>
</feature>
<dbReference type="EMBL" id="CAEZWV010000027">
    <property type="protein sequence ID" value="CAB4678054.1"/>
    <property type="molecule type" value="Genomic_DNA"/>
</dbReference>
<dbReference type="PRINTS" id="PR00014">
    <property type="entry name" value="FNTYPEIII"/>
</dbReference>